<reference evidence="2" key="2">
    <citation type="submission" date="2022-10" db="EMBL/GenBank/DDBJ databases">
        <authorList>
            <consortium name="ENA_rothamsted_submissions"/>
            <consortium name="culmorum"/>
            <person name="King R."/>
        </authorList>
    </citation>
    <scope>NUCLEOTIDE SEQUENCE</scope>
</reference>
<name>A0A9N9RRN6_9DIPT</name>
<proteinExistence type="inferred from homology"/>
<dbReference type="InterPro" id="IPR035912">
    <property type="entry name" value="EHR_sf"/>
</dbReference>
<accession>A0A9N9RRN6</accession>
<dbReference type="PANTHER" id="PTHR12373">
    <property type="entry name" value="ENHANCER OF RUDIMENTARY ERH"/>
    <property type="match status" value="1"/>
</dbReference>
<protein>
    <recommendedName>
        <fullName evidence="4">Enhancer of rudimentary homolog</fullName>
    </recommendedName>
</protein>
<evidence type="ECO:0000256" key="1">
    <source>
        <dbReference type="ARBA" id="ARBA00007491"/>
    </source>
</evidence>
<evidence type="ECO:0000313" key="3">
    <source>
        <dbReference type="Proteomes" id="UP001153620"/>
    </source>
</evidence>
<dbReference type="Pfam" id="PF01133">
    <property type="entry name" value="ER"/>
    <property type="match status" value="1"/>
</dbReference>
<dbReference type="AlphaFoldDB" id="A0A9N9RRN6"/>
<sequence>MVHLILLIQFSSNPKSKHYYDFESIPDAVKHICTLYEEKLKKINQKVPYITYDIMNLYQYVDELQDCSMLVDRGDGRNYIAYPKLWVKQKIFHILRHEVPE</sequence>
<reference evidence="2" key="1">
    <citation type="submission" date="2022-01" db="EMBL/GenBank/DDBJ databases">
        <authorList>
            <person name="King R."/>
        </authorList>
    </citation>
    <scope>NUCLEOTIDE SEQUENCE</scope>
</reference>
<organism evidence="2 3">
    <name type="scientific">Chironomus riparius</name>
    <dbReference type="NCBI Taxonomy" id="315576"/>
    <lineage>
        <taxon>Eukaryota</taxon>
        <taxon>Metazoa</taxon>
        <taxon>Ecdysozoa</taxon>
        <taxon>Arthropoda</taxon>
        <taxon>Hexapoda</taxon>
        <taxon>Insecta</taxon>
        <taxon>Pterygota</taxon>
        <taxon>Neoptera</taxon>
        <taxon>Endopterygota</taxon>
        <taxon>Diptera</taxon>
        <taxon>Nematocera</taxon>
        <taxon>Chironomoidea</taxon>
        <taxon>Chironomidae</taxon>
        <taxon>Chironominae</taxon>
        <taxon>Chironomus</taxon>
    </lineage>
</organism>
<evidence type="ECO:0008006" key="4">
    <source>
        <dbReference type="Google" id="ProtNLM"/>
    </source>
</evidence>
<dbReference type="Proteomes" id="UP001153620">
    <property type="component" value="Chromosome 2"/>
</dbReference>
<keyword evidence="3" id="KW-1185">Reference proteome</keyword>
<dbReference type="SUPFAM" id="SSF143875">
    <property type="entry name" value="ERH-like"/>
    <property type="match status" value="1"/>
</dbReference>
<dbReference type="Gene3D" id="3.30.2260.10">
    <property type="entry name" value="Enhancer of rudimentary"/>
    <property type="match status" value="1"/>
</dbReference>
<dbReference type="InterPro" id="IPR000781">
    <property type="entry name" value="ERH"/>
</dbReference>
<evidence type="ECO:0000313" key="2">
    <source>
        <dbReference type="EMBL" id="CAG9802351.1"/>
    </source>
</evidence>
<comment type="similarity">
    <text evidence="1">Belongs to the E(R) family.</text>
</comment>
<gene>
    <name evidence="2" type="ORF">CHIRRI_LOCUS5263</name>
</gene>
<dbReference type="PANTHER" id="PTHR12373:SF0">
    <property type="entry name" value="ENHANCER OF RUDIMENTARY HOMOLOG"/>
    <property type="match status" value="1"/>
</dbReference>
<dbReference type="EMBL" id="OU895878">
    <property type="protein sequence ID" value="CAG9802351.1"/>
    <property type="molecule type" value="Genomic_DNA"/>
</dbReference>
<dbReference type="OrthoDB" id="7887808at2759"/>